<name>A0A6L9MMD6_9HYPH</name>
<comment type="caution">
    <text evidence="4">The sequence shown here is derived from an EMBL/GenBank/DDBJ whole genome shotgun (WGS) entry which is preliminary data.</text>
</comment>
<proteinExistence type="inferred from homology"/>
<organism evidence="4 5">
    <name type="scientific">Aurantimonas aggregata</name>
    <dbReference type="NCBI Taxonomy" id="2047720"/>
    <lineage>
        <taxon>Bacteria</taxon>
        <taxon>Pseudomonadati</taxon>
        <taxon>Pseudomonadota</taxon>
        <taxon>Alphaproteobacteria</taxon>
        <taxon>Hyphomicrobiales</taxon>
        <taxon>Aurantimonadaceae</taxon>
        <taxon>Aurantimonas</taxon>
    </lineage>
</organism>
<dbReference type="InterPro" id="IPR017853">
    <property type="entry name" value="GH"/>
</dbReference>
<accession>A0A6L9MMD6</accession>
<reference evidence="4 5" key="1">
    <citation type="submission" date="2020-01" db="EMBL/GenBank/DDBJ databases">
        <title>Genomes of bacteria type strains.</title>
        <authorList>
            <person name="Chen J."/>
            <person name="Zhu S."/>
            <person name="Chen J."/>
        </authorList>
    </citation>
    <scope>NUCLEOTIDE SEQUENCE [LARGE SCALE GENOMIC DNA]</scope>
    <source>
        <strain evidence="4 5">KCTC 52919</strain>
    </source>
</reference>
<dbReference type="SUPFAM" id="SSF51735">
    <property type="entry name" value="NAD(P)-binding Rossmann-fold domains"/>
    <property type="match status" value="1"/>
</dbReference>
<dbReference type="EMBL" id="JAAAMJ010000025">
    <property type="protein sequence ID" value="NDV89019.1"/>
    <property type="molecule type" value="Genomic_DNA"/>
</dbReference>
<dbReference type="Gene3D" id="3.40.50.720">
    <property type="entry name" value="NAD(P)-binding Rossmann-like Domain"/>
    <property type="match status" value="1"/>
</dbReference>
<gene>
    <name evidence="4" type="ORF">GTW51_20285</name>
</gene>
<keyword evidence="5" id="KW-1185">Reference proteome</keyword>
<dbReference type="RefSeq" id="WP_163045873.1">
    <property type="nucleotide sequence ID" value="NZ_JAAAMJ010000025.1"/>
</dbReference>
<evidence type="ECO:0000259" key="3">
    <source>
        <dbReference type="Pfam" id="PF01370"/>
    </source>
</evidence>
<dbReference type="SUPFAM" id="SSF51445">
    <property type="entry name" value="(Trans)glycosidases"/>
    <property type="match status" value="1"/>
</dbReference>
<evidence type="ECO:0000313" key="4">
    <source>
        <dbReference type="EMBL" id="NDV89019.1"/>
    </source>
</evidence>
<dbReference type="Pfam" id="PF01370">
    <property type="entry name" value="Epimerase"/>
    <property type="match status" value="1"/>
</dbReference>
<dbReference type="PANTHER" id="PTHR43000">
    <property type="entry name" value="DTDP-D-GLUCOSE 4,6-DEHYDRATASE-RELATED"/>
    <property type="match status" value="1"/>
</dbReference>
<feature type="domain" description="NAD-dependent epimerase/dehydratase" evidence="3">
    <location>
        <begin position="326"/>
        <end position="587"/>
    </location>
</feature>
<protein>
    <submittedName>
        <fullName evidence="4">NAD-dependent epimerase/dehydratase family protein</fullName>
    </submittedName>
</protein>
<sequence length="687" mass="76498">MTEGPAGQDKFYGFAEWFRPGEYERTQKALDAMERAGARYVRTHLSWAEYHQPEGPAWYDWLIPKIAERFELLPCVHYTPPSLSRTGTSAGPPHRLLDFADFVDHVLTRYGEHFTAVELWNEPNNLLDWDWRQDPDWALFCEMVGAAAHWAQERGYKTVLGGLSPFDANLLHLLGERGLLAKMDVVGLHGFPGTWDSENSTWSGWDDLVGQTRAILEHFAPEAEIWITEAGYATWRHDEAKQAESFLTALRAPAERLYWYGWQDVQPDVAVQEGLRFDDRHYHMGVVDAAGQPKLLGRLLSQGGVAAVRQTMALAAPHLRRGAEPIVVTGGAGFIGCNIAESFLAEGRDVVVVDNLSRPGVERNLAWLRDRHRTRVHWQPGDVRDEGSLRDVLQDAGAVFHLAAQVAVTTSLEQPMADFEVNARGTLNVLEAVRRSGRKTPVIFASTNKVYGNLADLAMKEEADRYAPADNDIAAHGVSEARRLDFCTPYGCSKGVADQYVLDYAKSYDLPTAVLRMSCIYGPRQFGTEDQGWVAHFLIRALRDEGLTIYGDGKQVRDILHVADAVAAYRALLANIDTVQGRAFNLGGGPDNAVSLRTVLAVISDLVGGDLAIRYSDTRQGDQTYFVADTRQLTEAVDWRAKIGWQEGLSDLHAWLSSEEGPLEKDRLASLQPLPAPLGRDGRRLWA</sequence>
<comment type="pathway">
    <text evidence="1">Bacterial outer membrane biogenesis; LPS O-antigen biosynthesis.</text>
</comment>
<dbReference type="Proteomes" id="UP000476332">
    <property type="component" value="Unassembled WGS sequence"/>
</dbReference>
<evidence type="ECO:0000256" key="2">
    <source>
        <dbReference type="ARBA" id="ARBA00007637"/>
    </source>
</evidence>
<dbReference type="Gene3D" id="3.20.20.80">
    <property type="entry name" value="Glycosidases"/>
    <property type="match status" value="1"/>
</dbReference>
<dbReference type="AlphaFoldDB" id="A0A6L9MMD6"/>
<dbReference type="InterPro" id="IPR036291">
    <property type="entry name" value="NAD(P)-bd_dom_sf"/>
</dbReference>
<evidence type="ECO:0000313" key="5">
    <source>
        <dbReference type="Proteomes" id="UP000476332"/>
    </source>
</evidence>
<comment type="similarity">
    <text evidence="2">Belongs to the NAD(P)-dependent epimerase/dehydratase family.</text>
</comment>
<evidence type="ECO:0000256" key="1">
    <source>
        <dbReference type="ARBA" id="ARBA00005125"/>
    </source>
</evidence>
<dbReference type="InterPro" id="IPR001509">
    <property type="entry name" value="Epimerase_deHydtase"/>
</dbReference>